<organism evidence="2 3">
    <name type="scientific">Eiseniibacteriota bacterium</name>
    <dbReference type="NCBI Taxonomy" id="2212470"/>
    <lineage>
        <taxon>Bacteria</taxon>
        <taxon>Candidatus Eiseniibacteriota</taxon>
    </lineage>
</organism>
<sequence>MNTAEAIDLLEDAVPPRAGVWADFGAGEGTFTRALVARLGPEGRVVALDRERRAIAALERWSSRNAARVLPVLADFTAPLDLPRLAGAPLDGILCANALHFVADPESVLARCRSWLHPGGRLVVIEYEGREPSRWVPHPVSSARLGSLLAAAGFGAPAITATRPSAYGGSLYVAAADRLDPDRG</sequence>
<dbReference type="AlphaFoldDB" id="A0A538TW43"/>
<proteinExistence type="predicted"/>
<dbReference type="Proteomes" id="UP000319836">
    <property type="component" value="Unassembled WGS sequence"/>
</dbReference>
<evidence type="ECO:0000259" key="1">
    <source>
        <dbReference type="Pfam" id="PF08242"/>
    </source>
</evidence>
<keyword evidence="2" id="KW-0489">Methyltransferase</keyword>
<dbReference type="GO" id="GO:0008168">
    <property type="term" value="F:methyltransferase activity"/>
    <property type="evidence" value="ECO:0007669"/>
    <property type="project" value="UniProtKB-KW"/>
</dbReference>
<dbReference type="PANTHER" id="PTHR43861">
    <property type="entry name" value="TRANS-ACONITATE 2-METHYLTRANSFERASE-RELATED"/>
    <property type="match status" value="1"/>
</dbReference>
<dbReference type="InterPro" id="IPR013217">
    <property type="entry name" value="Methyltransf_12"/>
</dbReference>
<dbReference type="InterPro" id="IPR029063">
    <property type="entry name" value="SAM-dependent_MTases_sf"/>
</dbReference>
<dbReference type="CDD" id="cd02440">
    <property type="entry name" value="AdoMet_MTases"/>
    <property type="match status" value="1"/>
</dbReference>
<dbReference type="EMBL" id="VBPA01000431">
    <property type="protein sequence ID" value="TMQ67839.1"/>
    <property type="molecule type" value="Genomic_DNA"/>
</dbReference>
<accession>A0A538TW43</accession>
<evidence type="ECO:0000313" key="3">
    <source>
        <dbReference type="Proteomes" id="UP000319836"/>
    </source>
</evidence>
<dbReference type="SUPFAM" id="SSF53335">
    <property type="entry name" value="S-adenosyl-L-methionine-dependent methyltransferases"/>
    <property type="match status" value="1"/>
</dbReference>
<protein>
    <submittedName>
        <fullName evidence="2">Class I SAM-dependent methyltransferase</fullName>
    </submittedName>
</protein>
<evidence type="ECO:0000313" key="2">
    <source>
        <dbReference type="EMBL" id="TMQ67839.1"/>
    </source>
</evidence>
<dbReference type="Pfam" id="PF08242">
    <property type="entry name" value="Methyltransf_12"/>
    <property type="match status" value="1"/>
</dbReference>
<reference evidence="2 3" key="1">
    <citation type="journal article" date="2019" name="Nat. Microbiol.">
        <title>Mediterranean grassland soil C-N compound turnover is dependent on rainfall and depth, and is mediated by genomically divergent microorganisms.</title>
        <authorList>
            <person name="Diamond S."/>
            <person name="Andeer P.F."/>
            <person name="Li Z."/>
            <person name="Crits-Christoph A."/>
            <person name="Burstein D."/>
            <person name="Anantharaman K."/>
            <person name="Lane K.R."/>
            <person name="Thomas B.C."/>
            <person name="Pan C."/>
            <person name="Northen T.R."/>
            <person name="Banfield J.F."/>
        </authorList>
    </citation>
    <scope>NUCLEOTIDE SEQUENCE [LARGE SCALE GENOMIC DNA]</scope>
    <source>
        <strain evidence="2">WS_10</strain>
    </source>
</reference>
<comment type="caution">
    <text evidence="2">The sequence shown here is derived from an EMBL/GenBank/DDBJ whole genome shotgun (WGS) entry which is preliminary data.</text>
</comment>
<name>A0A538TW43_UNCEI</name>
<keyword evidence="2" id="KW-0808">Transferase</keyword>
<dbReference type="Gene3D" id="3.40.50.150">
    <property type="entry name" value="Vaccinia Virus protein VP39"/>
    <property type="match status" value="1"/>
</dbReference>
<gene>
    <name evidence="2" type="ORF">E6K80_14880</name>
</gene>
<dbReference type="GO" id="GO:0032259">
    <property type="term" value="P:methylation"/>
    <property type="evidence" value="ECO:0007669"/>
    <property type="project" value="UniProtKB-KW"/>
</dbReference>
<feature type="domain" description="Methyltransferase type 12" evidence="1">
    <location>
        <begin position="23"/>
        <end position="122"/>
    </location>
</feature>